<dbReference type="AlphaFoldDB" id="A0AAD3TGJ4"/>
<gene>
    <name evidence="2" type="ORF">Nepgr_030075</name>
</gene>
<sequence length="364" mass="38572">MAGQGRATSAARTTYQEAYQAAEHSKSSNNPSPELVLQNLIGVAHVVVMWRCGAVACCLSFLVCGVLRAVEWCISVLWDSMAGLLTSRFVAVGVLGAADFCDAPFHSKYFKLPLHLYMEALQAMLIFYTRSCRMPKRCCYPSSKMMLVGSSCFWMLATVLLRGHVNGGVAWLLMVPLEACGKVGWALAVCIKLKLGPYVPQVLLLVAEAHFGELKLLLEFLEACNNVRFPVPNDATGPVLNVESGDQLAMLPTGADGISGPSPCLVAENALPLPHPNAGDSCSGCCVRNSPNGVVPNEPGPSSGQLTVAPISTEGISPCSVDGDALPTHHHSSDDAGGGDCNSPNGADLDSQSTLMRFPKTRSH</sequence>
<dbReference type="EMBL" id="BSYO01000034">
    <property type="protein sequence ID" value="GMH28232.1"/>
    <property type="molecule type" value="Genomic_DNA"/>
</dbReference>
<feature type="compositionally biased region" description="Polar residues" evidence="1">
    <location>
        <begin position="342"/>
        <end position="355"/>
    </location>
</feature>
<keyword evidence="3" id="KW-1185">Reference proteome</keyword>
<evidence type="ECO:0000256" key="1">
    <source>
        <dbReference type="SAM" id="MobiDB-lite"/>
    </source>
</evidence>
<protein>
    <submittedName>
        <fullName evidence="2">Uncharacterized protein</fullName>
    </submittedName>
</protein>
<name>A0AAD3TGJ4_NEPGR</name>
<proteinExistence type="predicted"/>
<feature type="region of interest" description="Disordered" evidence="1">
    <location>
        <begin position="296"/>
        <end position="364"/>
    </location>
</feature>
<evidence type="ECO:0000313" key="3">
    <source>
        <dbReference type="Proteomes" id="UP001279734"/>
    </source>
</evidence>
<organism evidence="2 3">
    <name type="scientific">Nepenthes gracilis</name>
    <name type="common">Slender pitcher plant</name>
    <dbReference type="NCBI Taxonomy" id="150966"/>
    <lineage>
        <taxon>Eukaryota</taxon>
        <taxon>Viridiplantae</taxon>
        <taxon>Streptophyta</taxon>
        <taxon>Embryophyta</taxon>
        <taxon>Tracheophyta</taxon>
        <taxon>Spermatophyta</taxon>
        <taxon>Magnoliopsida</taxon>
        <taxon>eudicotyledons</taxon>
        <taxon>Gunneridae</taxon>
        <taxon>Pentapetalae</taxon>
        <taxon>Caryophyllales</taxon>
        <taxon>Nepenthaceae</taxon>
        <taxon>Nepenthes</taxon>
    </lineage>
</organism>
<reference evidence="2" key="1">
    <citation type="submission" date="2023-05" db="EMBL/GenBank/DDBJ databases">
        <title>Nepenthes gracilis genome sequencing.</title>
        <authorList>
            <person name="Fukushima K."/>
        </authorList>
    </citation>
    <scope>NUCLEOTIDE SEQUENCE</scope>
    <source>
        <strain evidence="2">SING2019-196</strain>
    </source>
</reference>
<evidence type="ECO:0000313" key="2">
    <source>
        <dbReference type="EMBL" id="GMH28232.1"/>
    </source>
</evidence>
<comment type="caution">
    <text evidence="2">The sequence shown here is derived from an EMBL/GenBank/DDBJ whole genome shotgun (WGS) entry which is preliminary data.</text>
</comment>
<dbReference type="Proteomes" id="UP001279734">
    <property type="component" value="Unassembled WGS sequence"/>
</dbReference>
<accession>A0AAD3TGJ4</accession>